<evidence type="ECO:0000259" key="3">
    <source>
        <dbReference type="Pfam" id="PF08434"/>
    </source>
</evidence>
<evidence type="ECO:0000313" key="5">
    <source>
        <dbReference type="Proteomes" id="UP000677054"/>
    </source>
</evidence>
<feature type="compositionally biased region" description="Basic and acidic residues" evidence="1">
    <location>
        <begin position="1100"/>
        <end position="1114"/>
    </location>
</feature>
<feature type="transmembrane region" description="Helical" evidence="2">
    <location>
        <begin position="1055"/>
        <end position="1080"/>
    </location>
</feature>
<dbReference type="Proteomes" id="UP000677054">
    <property type="component" value="Unassembled WGS sequence"/>
</dbReference>
<organism evidence="4">
    <name type="scientific">Darwinula stevensoni</name>
    <dbReference type="NCBI Taxonomy" id="69355"/>
    <lineage>
        <taxon>Eukaryota</taxon>
        <taxon>Metazoa</taxon>
        <taxon>Ecdysozoa</taxon>
        <taxon>Arthropoda</taxon>
        <taxon>Crustacea</taxon>
        <taxon>Oligostraca</taxon>
        <taxon>Ostracoda</taxon>
        <taxon>Podocopa</taxon>
        <taxon>Podocopida</taxon>
        <taxon>Darwinulocopina</taxon>
        <taxon>Darwinuloidea</taxon>
        <taxon>Darwinulidae</taxon>
        <taxon>Darwinula</taxon>
    </lineage>
</organism>
<keyword evidence="2" id="KW-0812">Transmembrane</keyword>
<keyword evidence="5" id="KW-1185">Reference proteome</keyword>
<accession>A0A7R9A156</accession>
<evidence type="ECO:0000256" key="2">
    <source>
        <dbReference type="SAM" id="Phobius"/>
    </source>
</evidence>
<gene>
    <name evidence="4" type="ORF">DSTB1V02_LOCUS4281</name>
</gene>
<protein>
    <recommendedName>
        <fullName evidence="3">Calcium-activated chloride channel N-terminal domain-containing protein</fullName>
    </recommendedName>
</protein>
<proteinExistence type="predicted"/>
<keyword evidence="2" id="KW-1133">Transmembrane helix</keyword>
<dbReference type="InterPro" id="IPR013642">
    <property type="entry name" value="CLCA_N"/>
</dbReference>
<dbReference type="EMBL" id="LR900142">
    <property type="protein sequence ID" value="CAD7244384.1"/>
    <property type="molecule type" value="Genomic_DNA"/>
</dbReference>
<sequence>MKSKMTVTVGPVTVDLVAALSLVCLLPLASGWDRLTVANGGFDGVVVAIHPDLDPGLCDLKVEIERAIRDGSTALQNATDGILHFKTVYVVVPRSWTDCATDMELPSSFASADVRIVGEAHPLYGNDPWTFQYGPCGTPGRFIQFTAEYFQPSSDGSYGPRGKTFAREWLKYRYGVFDELGYPNDPLYPAFYGSPDGPSYPLGKPTGCSDVPIPGNTTTSTDGTKSVFVPDLLSSSASESLLYMDFLPKVKGLCTHNDGIAPTKQNVLCGYRSARDVVMSHNDTNFPSNQPIQPDIKWARESPRHLIFVLQRYGIVKDTYFALRAALYNILDLMKRYQVELRTSVVLLAPSGAPDDNNPQLQDVSDINLNDERYIPSQSHSLGEVCFQCAEEKAMNVKGLCTHNDGIAPTKQNVLCGYRSARDVVMSHNDTNFPSNQPIQPDIKWARESPRHLIFVLQRYGIVKDTYFALRAALYNILDLMKRYQVELRTSVVLLAPSDAPDDNNPQLQDVSDINLNDERYIPSQGYSFGEVCFQCAEEKAMNILPPELLDYSELLILTNKANPDPGDSLENAHLRYHFIHVGEKVEGGEFEQLALDSGGTYQDVSLGEGPSQNVVHFVDALRIVFPSLLSWKVSEQTFLLNGDNAPPQRFDFTVPKDLNSPKILARIYLNSHEGQILTFKAPDTDNFKNYTAEDFKNGNVITTTLDNKAGNWTLAISNYESGEQIFVLEILLPLDATVSAQRLGKDDLEFHLWTSWDRLPSTGLQEAEKLYPDDPLIIYAYLKYGESPVVSSCKDPNVKAIELTVESRDMSQEGGFQMKESLFMLDDGRGDPDVRHGDGIFSAYFVNFTKVTQRWIAYKFKAKIGGSQQFVDVILDSRKDYDTGLMKPDPNSPVPYCCGSTIGDAKCESVRAFTAEVTGKVLSVKFNRIDGDMFPPSRVTDLTVTRDGATLVFTWSAAGNDYNYRPVDDYVLNGTDATGNWIREETVKLDLGSTMYGDPLRFNYTLASLGIEESGSYSFQIRATDGTNQGRLSNRANLHHQVVDGRIDLTKENLLALILFAALVPLALAGLGVFLFFYFRKRREGHKAAKPDSTSFRAGTKERPNIEGRRTGDDLNFISASEYQRRRRSERNPEHEERNDSPSLSSKEKGYTESYEANPTVYAYSNRGFDGGHRGSDSETASSSDGGFKNRSKRSPAPSSDLYTIPVPYRPPPVPIRTAPAPRPRAIQTNPNVRPFDLKRASSLSTLV</sequence>
<feature type="region of interest" description="Disordered" evidence="1">
    <location>
        <begin position="1089"/>
        <end position="1249"/>
    </location>
</feature>
<name>A0A7R9A156_9CRUS</name>
<evidence type="ECO:0000256" key="1">
    <source>
        <dbReference type="SAM" id="MobiDB-lite"/>
    </source>
</evidence>
<dbReference type="AlphaFoldDB" id="A0A7R9A156"/>
<evidence type="ECO:0000313" key="4">
    <source>
        <dbReference type="EMBL" id="CAD7244384.1"/>
    </source>
</evidence>
<reference evidence="4" key="1">
    <citation type="submission" date="2020-11" db="EMBL/GenBank/DDBJ databases">
        <authorList>
            <person name="Tran Van P."/>
        </authorList>
    </citation>
    <scope>NUCLEOTIDE SEQUENCE</scope>
</reference>
<feature type="domain" description="Calcium-activated chloride channel N-terminal" evidence="3">
    <location>
        <begin position="37"/>
        <end position="184"/>
    </location>
</feature>
<keyword evidence="2" id="KW-0472">Membrane</keyword>
<feature type="compositionally biased region" description="Basic and acidic residues" evidence="1">
    <location>
        <begin position="1131"/>
        <end position="1152"/>
    </location>
</feature>
<dbReference type="Pfam" id="PF08434">
    <property type="entry name" value="CLCA"/>
    <property type="match status" value="1"/>
</dbReference>
<dbReference type="EMBL" id="CAJPEV010000625">
    <property type="protein sequence ID" value="CAG0887034.1"/>
    <property type="molecule type" value="Genomic_DNA"/>
</dbReference>
<dbReference type="OrthoDB" id="687730at2759"/>